<dbReference type="RefSeq" id="WP_204699041.1">
    <property type="nucleotide sequence ID" value="NZ_JAFBEC010000011.1"/>
</dbReference>
<proteinExistence type="predicted"/>
<gene>
    <name evidence="1" type="ORF">JOD17_003397</name>
</gene>
<protein>
    <submittedName>
        <fullName evidence="1">Uncharacterized protein</fullName>
    </submittedName>
</protein>
<accession>A0ABS2PFT3</accession>
<sequence>MYVIQGGLKEFSDTKRIVYLSDGVTERKYVIAEILLFASEAVSVIEVERPYDFKWFN</sequence>
<organism evidence="1 2">
    <name type="scientific">Geomicrobium sediminis</name>
    <dbReference type="NCBI Taxonomy" id="1347788"/>
    <lineage>
        <taxon>Bacteria</taxon>
        <taxon>Bacillati</taxon>
        <taxon>Bacillota</taxon>
        <taxon>Bacilli</taxon>
        <taxon>Bacillales</taxon>
        <taxon>Geomicrobium</taxon>
    </lineage>
</organism>
<evidence type="ECO:0000313" key="2">
    <source>
        <dbReference type="Proteomes" id="UP000741863"/>
    </source>
</evidence>
<evidence type="ECO:0000313" key="1">
    <source>
        <dbReference type="EMBL" id="MBM7634295.1"/>
    </source>
</evidence>
<reference evidence="1 2" key="1">
    <citation type="submission" date="2021-01" db="EMBL/GenBank/DDBJ databases">
        <title>Genomic Encyclopedia of Type Strains, Phase IV (KMG-IV): sequencing the most valuable type-strain genomes for metagenomic binning, comparative biology and taxonomic classification.</title>
        <authorList>
            <person name="Goeker M."/>
        </authorList>
    </citation>
    <scope>NUCLEOTIDE SEQUENCE [LARGE SCALE GENOMIC DNA]</scope>
    <source>
        <strain evidence="1 2">DSM 25540</strain>
    </source>
</reference>
<comment type="caution">
    <text evidence="1">The sequence shown here is derived from an EMBL/GenBank/DDBJ whole genome shotgun (WGS) entry which is preliminary data.</text>
</comment>
<dbReference type="Proteomes" id="UP000741863">
    <property type="component" value="Unassembled WGS sequence"/>
</dbReference>
<name>A0ABS2PFT3_9BACL</name>
<keyword evidence="2" id="KW-1185">Reference proteome</keyword>
<dbReference type="EMBL" id="JAFBEC010000011">
    <property type="protein sequence ID" value="MBM7634295.1"/>
    <property type="molecule type" value="Genomic_DNA"/>
</dbReference>